<dbReference type="GO" id="GO:0016829">
    <property type="term" value="F:lyase activity"/>
    <property type="evidence" value="ECO:0007669"/>
    <property type="project" value="UniProtKB-KW"/>
</dbReference>
<dbReference type="InterPro" id="IPR003773">
    <property type="entry name" value="Menaquinone_biosynth"/>
</dbReference>
<dbReference type="HAMAP" id="MF_00996">
    <property type="entry name" value="MqnD"/>
    <property type="match status" value="1"/>
</dbReference>
<dbReference type="AlphaFoldDB" id="A0A644TZQ8"/>
<sequence>MSIKLAYSPCPNDTFAFHAMVHGLVDCEGLEFEVTLGDVEQLNQGAAKDAFDVCKMSYHAFFKMADKYKMLRSGSALGYHNGPLLVTPEGSKLSALSGSELKSALSECKIAIPGDMTTGALLLKIAFPEVRETTPVLFSEIADEVISGNFDAGVLIHEGRFTYRERGLHLIMDLGENWHNISALPVPLGGIAVSDRIEREVARKVGRVLKRSILFAMKNPGLSGEYVSCNAQEMDIEVQRKHIGLFVNENTLEIGIEGEKAVYELFKRLSLTDSKIIYRDKLFI</sequence>
<dbReference type="Gene3D" id="3.40.190.10">
    <property type="entry name" value="Periplasmic binding protein-like II"/>
    <property type="match status" value="2"/>
</dbReference>
<dbReference type="PANTHER" id="PTHR37167">
    <property type="entry name" value="1,4-DIHYDROXY-6-NAPHTOATE SYNTHASE"/>
    <property type="match status" value="1"/>
</dbReference>
<gene>
    <name evidence="3" type="primary">mqnD_1</name>
    <name evidence="3" type="ORF">SDC9_18250</name>
</gene>
<keyword evidence="1" id="KW-0474">Menaquinone biosynthesis</keyword>
<dbReference type="EC" id="4.1.-.-" evidence="3"/>
<accession>A0A644TZQ8</accession>
<dbReference type="GO" id="GO:0009234">
    <property type="term" value="P:menaquinone biosynthetic process"/>
    <property type="evidence" value="ECO:0007669"/>
    <property type="project" value="UniProtKB-KW"/>
</dbReference>
<reference evidence="3" key="1">
    <citation type="submission" date="2019-08" db="EMBL/GenBank/DDBJ databases">
        <authorList>
            <person name="Kucharzyk K."/>
            <person name="Murdoch R.W."/>
            <person name="Higgins S."/>
            <person name="Loffler F."/>
        </authorList>
    </citation>
    <scope>NUCLEOTIDE SEQUENCE</scope>
</reference>
<proteinExistence type="inferred from homology"/>
<dbReference type="Pfam" id="PF02621">
    <property type="entry name" value="VitK2_biosynth"/>
    <property type="match status" value="1"/>
</dbReference>
<protein>
    <submittedName>
        <fullName evidence="3">1,4-dihydroxy-6-naphtoate synthase</fullName>
        <ecNumber evidence="3">4.1.-.-</ecNumber>
    </submittedName>
</protein>
<dbReference type="InterPro" id="IPR030869">
    <property type="entry name" value="MqnD"/>
</dbReference>
<comment type="caution">
    <text evidence="3">The sequence shown here is derived from an EMBL/GenBank/DDBJ whole genome shotgun (WGS) entry which is preliminary data.</text>
</comment>
<evidence type="ECO:0000313" key="3">
    <source>
        <dbReference type="EMBL" id="MPL72465.1"/>
    </source>
</evidence>
<dbReference type="CDD" id="cd13635">
    <property type="entry name" value="PBP2_Ttha1568_Mqnd"/>
    <property type="match status" value="1"/>
</dbReference>
<name>A0A644TZQ8_9ZZZZ</name>
<dbReference type="SUPFAM" id="SSF53850">
    <property type="entry name" value="Periplasmic binding protein-like II"/>
    <property type="match status" value="1"/>
</dbReference>
<keyword evidence="2 3" id="KW-0456">Lyase</keyword>
<dbReference type="PANTHER" id="PTHR37167:SF1">
    <property type="entry name" value="1,4-DIHYDROXY-6-NAPHTOATE SYNTHASE"/>
    <property type="match status" value="1"/>
</dbReference>
<evidence type="ECO:0000256" key="1">
    <source>
        <dbReference type="ARBA" id="ARBA00022428"/>
    </source>
</evidence>
<dbReference type="EMBL" id="VSSQ01000066">
    <property type="protein sequence ID" value="MPL72465.1"/>
    <property type="molecule type" value="Genomic_DNA"/>
</dbReference>
<organism evidence="3">
    <name type="scientific">bioreactor metagenome</name>
    <dbReference type="NCBI Taxonomy" id="1076179"/>
    <lineage>
        <taxon>unclassified sequences</taxon>
        <taxon>metagenomes</taxon>
        <taxon>ecological metagenomes</taxon>
    </lineage>
</organism>
<evidence type="ECO:0000256" key="2">
    <source>
        <dbReference type="ARBA" id="ARBA00023239"/>
    </source>
</evidence>